<comment type="caution">
    <text evidence="1">The sequence shown here is derived from an EMBL/GenBank/DDBJ whole genome shotgun (WGS) entry which is preliminary data.</text>
</comment>
<organism evidence="1">
    <name type="scientific">marine sediment metagenome</name>
    <dbReference type="NCBI Taxonomy" id="412755"/>
    <lineage>
        <taxon>unclassified sequences</taxon>
        <taxon>metagenomes</taxon>
        <taxon>ecological metagenomes</taxon>
    </lineage>
</organism>
<evidence type="ECO:0000313" key="1">
    <source>
        <dbReference type="EMBL" id="KKM03269.1"/>
    </source>
</evidence>
<proteinExistence type="predicted"/>
<gene>
    <name evidence="1" type="ORF">LCGC14_1776160</name>
</gene>
<reference evidence="1" key="1">
    <citation type="journal article" date="2015" name="Nature">
        <title>Complex archaea that bridge the gap between prokaryotes and eukaryotes.</title>
        <authorList>
            <person name="Spang A."/>
            <person name="Saw J.H."/>
            <person name="Jorgensen S.L."/>
            <person name="Zaremba-Niedzwiedzka K."/>
            <person name="Martijn J."/>
            <person name="Lind A.E."/>
            <person name="van Eijk R."/>
            <person name="Schleper C."/>
            <person name="Guy L."/>
            <person name="Ettema T.J."/>
        </authorList>
    </citation>
    <scope>NUCLEOTIDE SEQUENCE</scope>
</reference>
<sequence>MTQTVIGNENKERIEVRCSKTGLLLGWMPKLREPSREYPPILEIQLKENIFEKKYTEPSDVAITEPERVTFEKTCITWPWCRVTCYIVNIDDWNRLLESHSNFMRGKENG</sequence>
<protein>
    <submittedName>
        <fullName evidence="1">Uncharacterized protein</fullName>
    </submittedName>
</protein>
<dbReference type="EMBL" id="LAZR01016723">
    <property type="protein sequence ID" value="KKM03269.1"/>
    <property type="molecule type" value="Genomic_DNA"/>
</dbReference>
<dbReference type="AlphaFoldDB" id="A0A0F9GX06"/>
<accession>A0A0F9GX06</accession>
<name>A0A0F9GX06_9ZZZZ</name>